<keyword evidence="3" id="KW-1185">Reference proteome</keyword>
<name>A0A0F5VFX8_9GAMM</name>
<comment type="caution">
    <text evidence="2">The sequence shown here is derived from an EMBL/GenBank/DDBJ whole genome shotgun (WGS) entry which is preliminary data.</text>
</comment>
<dbReference type="STRING" id="265726.KY46_04090"/>
<evidence type="ECO:0000313" key="3">
    <source>
        <dbReference type="Proteomes" id="UP000033633"/>
    </source>
</evidence>
<dbReference type="OrthoDB" id="6152272at2"/>
<sequence length="131" mass="14673">MSALKQYDRLTDAEKDYVKSNPFHVFSIKSAKEKAFEETSREFGKNGRNDASDAFRHCFWSALMARELGYMNAQRFTNAHESSPDNPFMEKKMDLHNNDVGLCIGARGGSDRSLSNACMAALQGGELMIIP</sequence>
<dbReference type="Proteomes" id="UP000033633">
    <property type="component" value="Unassembled WGS sequence"/>
</dbReference>
<dbReference type="EMBL" id="JWYV01000002">
    <property type="protein sequence ID" value="KKD00973.1"/>
    <property type="molecule type" value="Genomic_DNA"/>
</dbReference>
<reference evidence="2 3" key="1">
    <citation type="submission" date="2014-12" db="EMBL/GenBank/DDBJ databases">
        <title>Mercury Reductase activity and rhizosphere competence traits in the genome of root associated Photobacterium halotolerans MELD1.</title>
        <authorList>
            <person name="Mathew D.C."/>
            <person name="Huang C.-C."/>
        </authorList>
    </citation>
    <scope>NUCLEOTIDE SEQUENCE [LARGE SCALE GENOMIC DNA]</scope>
    <source>
        <strain evidence="2 3">MELD1</strain>
    </source>
</reference>
<evidence type="ECO:0000259" key="1">
    <source>
        <dbReference type="Pfam" id="PF22322"/>
    </source>
</evidence>
<dbReference type="Pfam" id="PF22322">
    <property type="entry name" value="DUF6973"/>
    <property type="match status" value="1"/>
</dbReference>
<dbReference type="PATRIC" id="fig|265726.11.peg.2179"/>
<feature type="domain" description="DUF6973" evidence="1">
    <location>
        <begin position="18"/>
        <end position="110"/>
    </location>
</feature>
<organism evidence="2 3">
    <name type="scientific">Photobacterium halotolerans</name>
    <dbReference type="NCBI Taxonomy" id="265726"/>
    <lineage>
        <taxon>Bacteria</taxon>
        <taxon>Pseudomonadati</taxon>
        <taxon>Pseudomonadota</taxon>
        <taxon>Gammaproteobacteria</taxon>
        <taxon>Vibrionales</taxon>
        <taxon>Vibrionaceae</taxon>
        <taxon>Photobacterium</taxon>
    </lineage>
</organism>
<dbReference type="RefSeq" id="WP_046219342.1">
    <property type="nucleotide sequence ID" value="NZ_JWYV01000002.1"/>
</dbReference>
<dbReference type="AlphaFoldDB" id="A0A0F5VFX8"/>
<evidence type="ECO:0000313" key="2">
    <source>
        <dbReference type="EMBL" id="KKD00973.1"/>
    </source>
</evidence>
<gene>
    <name evidence="2" type="ORF">KY46_04090</name>
</gene>
<accession>A0A0F5VFX8</accession>
<proteinExistence type="predicted"/>
<dbReference type="InterPro" id="IPR054246">
    <property type="entry name" value="DUF6973"/>
</dbReference>
<protein>
    <recommendedName>
        <fullName evidence="1">DUF6973 domain-containing protein</fullName>
    </recommendedName>
</protein>